<keyword evidence="4" id="KW-0378">Hydrolase</keyword>
<evidence type="ECO:0000259" key="8">
    <source>
        <dbReference type="SMART" id="SM00014"/>
    </source>
</evidence>
<organism evidence="9 10">
    <name type="scientific">Georgenia yuyongxinii</name>
    <dbReference type="NCBI Taxonomy" id="2589797"/>
    <lineage>
        <taxon>Bacteria</taxon>
        <taxon>Bacillati</taxon>
        <taxon>Actinomycetota</taxon>
        <taxon>Actinomycetes</taxon>
        <taxon>Micrococcales</taxon>
        <taxon>Bogoriellaceae</taxon>
        <taxon>Georgenia</taxon>
    </lineage>
</organism>
<feature type="compositionally biased region" description="Polar residues" evidence="7">
    <location>
        <begin position="1"/>
        <end position="17"/>
    </location>
</feature>
<name>A0A552WMY1_9MICO</name>
<evidence type="ECO:0000256" key="3">
    <source>
        <dbReference type="ARBA" id="ARBA00022692"/>
    </source>
</evidence>
<dbReference type="PANTHER" id="PTHR14969:SF62">
    <property type="entry name" value="DECAPRENYLPHOSPHORYL-5-PHOSPHORIBOSE PHOSPHATASE RV3807C-RELATED"/>
    <property type="match status" value="1"/>
</dbReference>
<dbReference type="Gene3D" id="1.20.144.10">
    <property type="entry name" value="Phosphatidic acid phosphatase type 2/haloperoxidase"/>
    <property type="match status" value="1"/>
</dbReference>
<dbReference type="InterPro" id="IPR036938">
    <property type="entry name" value="PAP2/HPO_sf"/>
</dbReference>
<dbReference type="Pfam" id="PF01569">
    <property type="entry name" value="PAP2"/>
    <property type="match status" value="1"/>
</dbReference>
<comment type="caution">
    <text evidence="9">The sequence shown here is derived from an EMBL/GenBank/DDBJ whole genome shotgun (WGS) entry which is preliminary data.</text>
</comment>
<comment type="subcellular location">
    <subcellularLocation>
        <location evidence="1">Cell membrane</location>
        <topology evidence="1">Multi-pass membrane protein</topology>
    </subcellularLocation>
</comment>
<reference evidence="9 10" key="1">
    <citation type="submission" date="2019-07" db="EMBL/GenBank/DDBJ databases">
        <title>Georgenia wutianyii sp. nov. and Georgenia *** sp. nov. isolated from plateau pika (Ochotona curzoniae) in the Qinghai-Tibet plateau of China.</title>
        <authorList>
            <person name="Tian Z."/>
        </authorList>
    </citation>
    <scope>NUCLEOTIDE SEQUENCE [LARGE SCALE GENOMIC DNA]</scope>
    <source>
        <strain evidence="9 10">Z446</strain>
    </source>
</reference>
<dbReference type="InterPro" id="IPR000326">
    <property type="entry name" value="PAP2/HPO"/>
</dbReference>
<feature type="domain" description="Phosphatidic acid phosphatase type 2/haloperoxidase" evidence="8">
    <location>
        <begin position="99"/>
        <end position="211"/>
    </location>
</feature>
<dbReference type="PANTHER" id="PTHR14969">
    <property type="entry name" value="SPHINGOSINE-1-PHOSPHATE PHOSPHOHYDROLASE"/>
    <property type="match status" value="1"/>
</dbReference>
<dbReference type="AlphaFoldDB" id="A0A552WMY1"/>
<dbReference type="Proteomes" id="UP000318693">
    <property type="component" value="Unassembled WGS sequence"/>
</dbReference>
<dbReference type="SUPFAM" id="SSF48317">
    <property type="entry name" value="Acid phosphatase/Vanadium-dependent haloperoxidase"/>
    <property type="match status" value="1"/>
</dbReference>
<evidence type="ECO:0000256" key="6">
    <source>
        <dbReference type="ARBA" id="ARBA00023136"/>
    </source>
</evidence>
<evidence type="ECO:0000256" key="4">
    <source>
        <dbReference type="ARBA" id="ARBA00022801"/>
    </source>
</evidence>
<accession>A0A552WMY1</accession>
<proteinExistence type="predicted"/>
<evidence type="ECO:0000313" key="9">
    <source>
        <dbReference type="EMBL" id="TRW44116.1"/>
    </source>
</evidence>
<keyword evidence="3" id="KW-0812">Transmembrane</keyword>
<dbReference type="GO" id="GO:0016787">
    <property type="term" value="F:hydrolase activity"/>
    <property type="evidence" value="ECO:0007669"/>
    <property type="project" value="UniProtKB-KW"/>
</dbReference>
<evidence type="ECO:0000256" key="2">
    <source>
        <dbReference type="ARBA" id="ARBA00022475"/>
    </source>
</evidence>
<keyword evidence="6" id="KW-0472">Membrane</keyword>
<protein>
    <submittedName>
        <fullName evidence="9">Phosphatase PAP2 family protein</fullName>
    </submittedName>
</protein>
<gene>
    <name evidence="9" type="ORF">FJ693_14930</name>
</gene>
<evidence type="ECO:0000256" key="7">
    <source>
        <dbReference type="SAM" id="MobiDB-lite"/>
    </source>
</evidence>
<dbReference type="GO" id="GO:0005886">
    <property type="term" value="C:plasma membrane"/>
    <property type="evidence" value="ECO:0007669"/>
    <property type="project" value="UniProtKB-SubCell"/>
</dbReference>
<sequence>MTSPIGSGTSVPPTSTARPAGPRSERLAVRLEVRDTTPPAVLDDLTRLDLAAYRAIAETPTPTLDEPLRRLSNAASHSKLWMGIAALIAALGGPSGRRTAVTALTAVGVNSLVVNLPLKLLGRRARPDRAAARVSPTRHVPMPTSPSFPSGHAASAFAFVAAVARTMPGVAGCLRALAYLVGYSRVHTGVHYPGDVIVGAFIGTAIGESVAYAASPRPRRRR</sequence>
<keyword evidence="2" id="KW-1003">Cell membrane</keyword>
<evidence type="ECO:0000256" key="1">
    <source>
        <dbReference type="ARBA" id="ARBA00004651"/>
    </source>
</evidence>
<dbReference type="EMBL" id="VJXR01000054">
    <property type="protein sequence ID" value="TRW44116.1"/>
    <property type="molecule type" value="Genomic_DNA"/>
</dbReference>
<dbReference type="SMART" id="SM00014">
    <property type="entry name" value="acidPPc"/>
    <property type="match status" value="1"/>
</dbReference>
<feature type="region of interest" description="Disordered" evidence="7">
    <location>
        <begin position="1"/>
        <end position="24"/>
    </location>
</feature>
<dbReference type="RefSeq" id="WP_143419272.1">
    <property type="nucleotide sequence ID" value="NZ_VJXR01000054.1"/>
</dbReference>
<evidence type="ECO:0000313" key="10">
    <source>
        <dbReference type="Proteomes" id="UP000318693"/>
    </source>
</evidence>
<keyword evidence="5" id="KW-1133">Transmembrane helix</keyword>
<evidence type="ECO:0000256" key="5">
    <source>
        <dbReference type="ARBA" id="ARBA00022989"/>
    </source>
</evidence>
<keyword evidence="10" id="KW-1185">Reference proteome</keyword>